<evidence type="ECO:0000313" key="3">
    <source>
        <dbReference type="Proteomes" id="UP000053259"/>
    </source>
</evidence>
<dbReference type="EMBL" id="KN847539">
    <property type="protein sequence ID" value="KIW04792.1"/>
    <property type="molecule type" value="Genomic_DNA"/>
</dbReference>
<evidence type="ECO:0000313" key="2">
    <source>
        <dbReference type="EMBL" id="KIW04792.1"/>
    </source>
</evidence>
<dbReference type="PANTHER" id="PTHR35394:SF5">
    <property type="entry name" value="DUF3176 DOMAIN-CONTAINING PROTEIN"/>
    <property type="match status" value="1"/>
</dbReference>
<keyword evidence="1" id="KW-0812">Transmembrane</keyword>
<keyword evidence="1" id="KW-0472">Membrane</keyword>
<dbReference type="HOGENOM" id="CLU_015092_4_3_1"/>
<dbReference type="InParanoid" id="A0A0D1YVR6"/>
<dbReference type="Pfam" id="PF11374">
    <property type="entry name" value="DUF3176"/>
    <property type="match status" value="1"/>
</dbReference>
<dbReference type="InterPro" id="IPR021514">
    <property type="entry name" value="DUF3176"/>
</dbReference>
<dbReference type="STRING" id="253628.A0A0D1YVR6"/>
<feature type="transmembrane region" description="Helical" evidence="1">
    <location>
        <begin position="172"/>
        <end position="190"/>
    </location>
</feature>
<dbReference type="Proteomes" id="UP000053259">
    <property type="component" value="Unassembled WGS sequence"/>
</dbReference>
<protein>
    <submittedName>
        <fullName evidence="2">Uncharacterized protein</fullName>
    </submittedName>
</protein>
<gene>
    <name evidence="2" type="ORF">PV09_03979</name>
</gene>
<name>A0A0D1YVR6_9PEZI</name>
<evidence type="ECO:0000256" key="1">
    <source>
        <dbReference type="SAM" id="Phobius"/>
    </source>
</evidence>
<feature type="transmembrane region" description="Helical" evidence="1">
    <location>
        <begin position="64"/>
        <end position="89"/>
    </location>
</feature>
<dbReference type="GeneID" id="27311952"/>
<organism evidence="2 3">
    <name type="scientific">Verruconis gallopava</name>
    <dbReference type="NCBI Taxonomy" id="253628"/>
    <lineage>
        <taxon>Eukaryota</taxon>
        <taxon>Fungi</taxon>
        <taxon>Dikarya</taxon>
        <taxon>Ascomycota</taxon>
        <taxon>Pezizomycotina</taxon>
        <taxon>Dothideomycetes</taxon>
        <taxon>Pleosporomycetidae</taxon>
        <taxon>Venturiales</taxon>
        <taxon>Sympoventuriaceae</taxon>
        <taxon>Verruconis</taxon>
    </lineage>
</organism>
<reference evidence="2 3" key="1">
    <citation type="submission" date="2015-01" db="EMBL/GenBank/DDBJ databases">
        <title>The Genome Sequence of Ochroconis gallopava CBS43764.</title>
        <authorList>
            <consortium name="The Broad Institute Genomics Platform"/>
            <person name="Cuomo C."/>
            <person name="de Hoog S."/>
            <person name="Gorbushina A."/>
            <person name="Stielow B."/>
            <person name="Teixiera M."/>
            <person name="Abouelleil A."/>
            <person name="Chapman S.B."/>
            <person name="Priest M."/>
            <person name="Young S.K."/>
            <person name="Wortman J."/>
            <person name="Nusbaum C."/>
            <person name="Birren B."/>
        </authorList>
    </citation>
    <scope>NUCLEOTIDE SEQUENCE [LARGE SCALE GENOMIC DNA]</scope>
    <source>
        <strain evidence="2 3">CBS 43764</strain>
    </source>
</reference>
<sequence>MSKERGRPDREGVNWNMSSAIDLSRQSTLVDSEGGFDAEKIASDSLPSRLGRAWNTFTSLCTDWWLTEIFCWCFAALCILLIAVLLCVWDGRPLPNNFPLGLKLNTYVSVLSATAKLALAVPLEESLASQKYLYFATGTPKRPLLDFERFELAARRPIGSVKLIWRMKARSFATLGAIIFLLSFGLDPFFQQLVSYPSRPSTENRSRVPRVVTFDNTNKWVNLNGTDQVTDEKDWRSVIPTFYRFNSSSVPLDTFCPGDSCTWPDFETLAVCSDCRDISSYLTFACSAEDGSWRQIRTINETATNSTRGFSCGWFFNASSSEPMLMNGYSLMPEGGVLLSRQLNFHDPGVDQRYWGGELAAPDIPTPIAGFAAVSGQDIQSVYRNETPDAFSCSLRWCVKRMRASFSEGVYTEKEMAVFVNNTIVPEQLSYSPDTEDWQYHQNITLEPPYSDNKFLVTNSTMLGARFALDRYIPNSIIQQDETTEPQIHWPTLNGEPDTIVQSPFNNLWLKRGMVPKLVDNLALQLTNALRNDPTHAITVYGSGIYVTYIDVGWGYFVFPLAVLVMTLVMLVATIVQTTKKKVWKASDLTTLVHSLSAEARDQFRGAGSLQEVRAVAREMRVCLTSFENGRHLQIEHITSNKP</sequence>
<proteinExistence type="predicted"/>
<dbReference type="OrthoDB" id="5376804at2759"/>
<keyword evidence="1" id="KW-1133">Transmembrane helix</keyword>
<feature type="transmembrane region" description="Helical" evidence="1">
    <location>
        <begin position="554"/>
        <end position="576"/>
    </location>
</feature>
<dbReference type="RefSeq" id="XP_016214661.1">
    <property type="nucleotide sequence ID" value="XM_016357257.1"/>
</dbReference>
<keyword evidence="3" id="KW-1185">Reference proteome</keyword>
<dbReference type="PANTHER" id="PTHR35394">
    <property type="entry name" value="DUF3176 DOMAIN-CONTAINING PROTEIN"/>
    <property type="match status" value="1"/>
</dbReference>
<dbReference type="VEuPathDB" id="FungiDB:PV09_03979"/>
<accession>A0A0D1YVR6</accession>
<dbReference type="AlphaFoldDB" id="A0A0D1YVR6"/>